<gene>
    <name evidence="1" type="ORF">L3Q82_021613</name>
</gene>
<evidence type="ECO:0000313" key="1">
    <source>
        <dbReference type="EMBL" id="KAI3375087.1"/>
    </source>
</evidence>
<proteinExistence type="predicted"/>
<dbReference type="Proteomes" id="UP000831701">
    <property type="component" value="Chromosome 3"/>
</dbReference>
<organism evidence="1 2">
    <name type="scientific">Scortum barcoo</name>
    <name type="common">barcoo grunter</name>
    <dbReference type="NCBI Taxonomy" id="214431"/>
    <lineage>
        <taxon>Eukaryota</taxon>
        <taxon>Metazoa</taxon>
        <taxon>Chordata</taxon>
        <taxon>Craniata</taxon>
        <taxon>Vertebrata</taxon>
        <taxon>Euteleostomi</taxon>
        <taxon>Actinopterygii</taxon>
        <taxon>Neopterygii</taxon>
        <taxon>Teleostei</taxon>
        <taxon>Neoteleostei</taxon>
        <taxon>Acanthomorphata</taxon>
        <taxon>Eupercaria</taxon>
        <taxon>Centrarchiformes</taxon>
        <taxon>Terapontoidei</taxon>
        <taxon>Terapontidae</taxon>
        <taxon>Scortum</taxon>
    </lineage>
</organism>
<keyword evidence="2" id="KW-1185">Reference proteome</keyword>
<accession>A0ACB8X452</accession>
<name>A0ACB8X452_9TELE</name>
<reference evidence="1" key="1">
    <citation type="submission" date="2022-04" db="EMBL/GenBank/DDBJ databases">
        <title>Jade perch genome.</title>
        <authorList>
            <person name="Chao B."/>
        </authorList>
    </citation>
    <scope>NUCLEOTIDE SEQUENCE</scope>
    <source>
        <strain evidence="1">CB-2022</strain>
    </source>
</reference>
<comment type="caution">
    <text evidence="1">The sequence shown here is derived from an EMBL/GenBank/DDBJ whole genome shotgun (WGS) entry which is preliminary data.</text>
</comment>
<evidence type="ECO:0000313" key="2">
    <source>
        <dbReference type="Proteomes" id="UP000831701"/>
    </source>
</evidence>
<sequence>MCWGWMQICPEYLKSLDVVGAVLADTPLQHCMEVGDQYLWRGSGQVYAWVLERRIRPIVEPQIQEGLWEFSQPVHMCFVDLEKVFDRVPYGILWGVLHEYGVRGPLLRAVRSLYDQSKELGSHCQA</sequence>
<feature type="non-terminal residue" evidence="1">
    <location>
        <position position="126"/>
    </location>
</feature>
<dbReference type="EMBL" id="CM041533">
    <property type="protein sequence ID" value="KAI3375087.1"/>
    <property type="molecule type" value="Genomic_DNA"/>
</dbReference>
<protein>
    <submittedName>
        <fullName evidence="1">Uncharacterized protein</fullName>
    </submittedName>
</protein>